<evidence type="ECO:0000256" key="5">
    <source>
        <dbReference type="ARBA" id="ARBA00022856"/>
    </source>
</evidence>
<evidence type="ECO:0000256" key="9">
    <source>
        <dbReference type="SAM" id="MobiDB-lite"/>
    </source>
</evidence>
<evidence type="ECO:0000256" key="10">
    <source>
        <dbReference type="SAM" id="Phobius"/>
    </source>
</evidence>
<keyword evidence="3" id="KW-0813">Transport</keyword>
<dbReference type="GO" id="GO:0035673">
    <property type="term" value="F:oligopeptide transmembrane transporter activity"/>
    <property type="evidence" value="ECO:0007669"/>
    <property type="project" value="InterPro"/>
</dbReference>
<accession>A0A9P6K1X2</accession>
<dbReference type="GO" id="GO:0015031">
    <property type="term" value="P:protein transport"/>
    <property type="evidence" value="ECO:0007669"/>
    <property type="project" value="UniProtKB-KW"/>
</dbReference>
<evidence type="ECO:0000256" key="2">
    <source>
        <dbReference type="ARBA" id="ARBA00008807"/>
    </source>
</evidence>
<evidence type="ECO:0000313" key="11">
    <source>
        <dbReference type="EMBL" id="KAF9543010.1"/>
    </source>
</evidence>
<keyword evidence="7 10" id="KW-1133">Transmembrane helix</keyword>
<keyword evidence="5" id="KW-0571">Peptide transport</keyword>
<evidence type="ECO:0000256" key="1">
    <source>
        <dbReference type="ARBA" id="ARBA00004141"/>
    </source>
</evidence>
<feature type="transmembrane region" description="Helical" evidence="10">
    <location>
        <begin position="166"/>
        <end position="184"/>
    </location>
</feature>
<dbReference type="Pfam" id="PF03169">
    <property type="entry name" value="OPT"/>
    <property type="match status" value="1"/>
</dbReference>
<sequence>MDKKQEYKSSQEEQIESEDYGAKKGHTFSLKESDLENSTIEAVRLVVPFTDDPTFIALTFRFWALSLFFAAIASIVNQYYDFRTSRGGFPIYSVNLTSYVLGVTLVKILPCGSITIGGHSMSLNPGPFNIKEHALIGIAISTASITAYAIAILTAMDLFLKHRMGALGALVLIITTQCLGYGYFLPKTAPHGAPGNF</sequence>
<feature type="transmembrane region" description="Helical" evidence="10">
    <location>
        <begin position="136"/>
        <end position="159"/>
    </location>
</feature>
<dbReference type="GO" id="GO:0016020">
    <property type="term" value="C:membrane"/>
    <property type="evidence" value="ECO:0007669"/>
    <property type="project" value="UniProtKB-SubCell"/>
</dbReference>
<organism evidence="11 12">
    <name type="scientific">Mortierella hygrophila</name>
    <dbReference type="NCBI Taxonomy" id="979708"/>
    <lineage>
        <taxon>Eukaryota</taxon>
        <taxon>Fungi</taxon>
        <taxon>Fungi incertae sedis</taxon>
        <taxon>Mucoromycota</taxon>
        <taxon>Mortierellomycotina</taxon>
        <taxon>Mortierellomycetes</taxon>
        <taxon>Mortierellales</taxon>
        <taxon>Mortierellaceae</taxon>
        <taxon>Mortierella</taxon>
    </lineage>
</organism>
<dbReference type="EMBL" id="JAAAXW010000124">
    <property type="protein sequence ID" value="KAF9543010.1"/>
    <property type="molecule type" value="Genomic_DNA"/>
</dbReference>
<evidence type="ECO:0000256" key="6">
    <source>
        <dbReference type="ARBA" id="ARBA00022927"/>
    </source>
</evidence>
<feature type="region of interest" description="Disordered" evidence="9">
    <location>
        <begin position="1"/>
        <end position="21"/>
    </location>
</feature>
<evidence type="ECO:0000313" key="12">
    <source>
        <dbReference type="Proteomes" id="UP000723463"/>
    </source>
</evidence>
<name>A0A9P6K1X2_9FUNG</name>
<feature type="transmembrane region" description="Helical" evidence="10">
    <location>
        <begin position="55"/>
        <end position="76"/>
    </location>
</feature>
<dbReference type="PANTHER" id="PTHR22601">
    <property type="entry name" value="ISP4 LIKE PROTEIN"/>
    <property type="match status" value="1"/>
</dbReference>
<gene>
    <name evidence="11" type="ORF">EC957_001369</name>
</gene>
<evidence type="ECO:0000256" key="4">
    <source>
        <dbReference type="ARBA" id="ARBA00022692"/>
    </source>
</evidence>
<dbReference type="AlphaFoldDB" id="A0A9P6K1X2"/>
<evidence type="ECO:0000256" key="8">
    <source>
        <dbReference type="ARBA" id="ARBA00023136"/>
    </source>
</evidence>
<keyword evidence="4 10" id="KW-0812">Transmembrane</keyword>
<feature type="compositionally biased region" description="Basic and acidic residues" evidence="9">
    <location>
        <begin position="1"/>
        <end position="11"/>
    </location>
</feature>
<keyword evidence="12" id="KW-1185">Reference proteome</keyword>
<proteinExistence type="inferred from homology"/>
<evidence type="ECO:0000256" key="7">
    <source>
        <dbReference type="ARBA" id="ARBA00022989"/>
    </source>
</evidence>
<keyword evidence="6" id="KW-0653">Protein transport</keyword>
<comment type="similarity">
    <text evidence="2">Belongs to the oligopeptide OPT transporter family.</text>
</comment>
<feature type="transmembrane region" description="Helical" evidence="10">
    <location>
        <begin position="96"/>
        <end position="116"/>
    </location>
</feature>
<comment type="subcellular location">
    <subcellularLocation>
        <location evidence="1">Membrane</location>
        <topology evidence="1">Multi-pass membrane protein</topology>
    </subcellularLocation>
</comment>
<dbReference type="Proteomes" id="UP000723463">
    <property type="component" value="Unassembled WGS sequence"/>
</dbReference>
<dbReference type="InterPro" id="IPR004648">
    <property type="entry name" value="Oligpept_transpt"/>
</dbReference>
<protein>
    <submittedName>
        <fullName evidence="11">Uncharacterized protein</fullName>
    </submittedName>
</protein>
<evidence type="ECO:0000256" key="3">
    <source>
        <dbReference type="ARBA" id="ARBA00022448"/>
    </source>
</evidence>
<reference evidence="11" key="1">
    <citation type="journal article" date="2020" name="Fungal Divers.">
        <title>Resolving the Mortierellaceae phylogeny through synthesis of multi-gene phylogenetics and phylogenomics.</title>
        <authorList>
            <person name="Vandepol N."/>
            <person name="Liber J."/>
            <person name="Desiro A."/>
            <person name="Na H."/>
            <person name="Kennedy M."/>
            <person name="Barry K."/>
            <person name="Grigoriev I.V."/>
            <person name="Miller A.N."/>
            <person name="O'Donnell K."/>
            <person name="Stajich J.E."/>
            <person name="Bonito G."/>
        </authorList>
    </citation>
    <scope>NUCLEOTIDE SEQUENCE</scope>
    <source>
        <strain evidence="11">NRRL 2591</strain>
    </source>
</reference>
<comment type="caution">
    <text evidence="11">The sequence shown here is derived from an EMBL/GenBank/DDBJ whole genome shotgun (WGS) entry which is preliminary data.</text>
</comment>
<dbReference type="InterPro" id="IPR004813">
    <property type="entry name" value="OPT"/>
</dbReference>
<keyword evidence="8 10" id="KW-0472">Membrane</keyword>